<dbReference type="Gene3D" id="1.10.443.10">
    <property type="entry name" value="Intergrase catalytic core"/>
    <property type="match status" value="1"/>
</dbReference>
<reference evidence="3" key="1">
    <citation type="submission" date="2016-10" db="EMBL/GenBank/DDBJ databases">
        <title>The High Quality Genome of Vibrio alginolyticus K01M1.</title>
        <authorList>
            <person name="Wendling C."/>
            <person name="Chibani C.M."/>
            <person name="Hertel R."/>
            <person name="Sproer C."/>
            <person name="Bunk B."/>
            <person name="Overmann J."/>
            <person name="Roth O."/>
            <person name="Liesegang H."/>
        </authorList>
    </citation>
    <scope>NUCLEOTIDE SEQUENCE</scope>
    <source>
        <strain evidence="3">K05K4</strain>
        <plasmid evidence="3">pL289</plasmid>
    </source>
</reference>
<dbReference type="GO" id="GO:0015074">
    <property type="term" value="P:DNA integration"/>
    <property type="evidence" value="ECO:0007669"/>
    <property type="project" value="InterPro"/>
</dbReference>
<proteinExistence type="predicted"/>
<sequence length="439" mass="49934">MVTDLIERSDAPNLNHENKYALSLLDLNGYNVTNQFTFSQMGEVSPWALDQILFNMLNTDQEIQPNEIGALVNECILHRVRLTQSKILPVVSSLLIQSEISAIEVKNTRDQVKANLNVWVNWCQEAGELPFPASGATFARFVESKMDAVKTKTMQSYVWAIRKVHISGGLPDPTTMRSSNSSLKKYYAHRTEHWRDSPIQADPMRLEHVAALYQHYEKSFSVNGLECRNLLIMLIAYDTLLREAELARIRLNEIIERDGVTLIQVTYTKTNRGVRVEYRPLSALTVSVLDTYLSLTNRSRDMNSPLLLGHTKSGRINKRSADIVLNSTRTSKARRRKDSSTFTPRSDEYLRPQAIYKVFVKCSDVLNRLGFDTSFSGHSGRVGRAKDLNKEGVKIHHIADAGGWKDIKTLLTYMEDADDRIKLISEVNSKASEYIKNRH</sequence>
<name>A0A1W6UV71_VIBAL</name>
<dbReference type="EMBL" id="CP017904">
    <property type="protein sequence ID" value="ARP21819.1"/>
    <property type="molecule type" value="Genomic_DNA"/>
</dbReference>
<dbReference type="GO" id="GO:0003677">
    <property type="term" value="F:DNA binding"/>
    <property type="evidence" value="ECO:0007669"/>
    <property type="project" value="InterPro"/>
</dbReference>
<gene>
    <name evidence="3" type="ORF">K05K4_51170</name>
</gene>
<keyword evidence="1" id="KW-0233">DNA recombination</keyword>
<evidence type="ECO:0000256" key="1">
    <source>
        <dbReference type="ARBA" id="ARBA00023172"/>
    </source>
</evidence>
<accession>A0A1W6UV71</accession>
<evidence type="ECO:0000313" key="3">
    <source>
        <dbReference type="EMBL" id="ARP21819.1"/>
    </source>
</evidence>
<dbReference type="SUPFAM" id="SSF47823">
    <property type="entry name" value="lambda integrase-like, N-terminal domain"/>
    <property type="match status" value="1"/>
</dbReference>
<dbReference type="InterPro" id="IPR002104">
    <property type="entry name" value="Integrase_catalytic"/>
</dbReference>
<dbReference type="Pfam" id="PF00589">
    <property type="entry name" value="Phage_integrase"/>
    <property type="match status" value="1"/>
</dbReference>
<evidence type="ECO:0000259" key="2">
    <source>
        <dbReference type="PROSITE" id="PS51898"/>
    </source>
</evidence>
<dbReference type="InterPro" id="IPR011010">
    <property type="entry name" value="DNA_brk_join_enz"/>
</dbReference>
<dbReference type="AlphaFoldDB" id="A0A1W6UV71"/>
<dbReference type="PROSITE" id="PS51898">
    <property type="entry name" value="TYR_RECOMBINASE"/>
    <property type="match status" value="1"/>
</dbReference>
<dbReference type="GO" id="GO:0006310">
    <property type="term" value="P:DNA recombination"/>
    <property type="evidence" value="ECO:0007669"/>
    <property type="project" value="UniProtKB-KW"/>
</dbReference>
<dbReference type="InterPro" id="IPR013762">
    <property type="entry name" value="Integrase-like_cat_sf"/>
</dbReference>
<geneLocation type="plasmid" evidence="3">
    <name>pL289</name>
</geneLocation>
<feature type="domain" description="Tyr recombinase" evidence="2">
    <location>
        <begin position="199"/>
        <end position="426"/>
    </location>
</feature>
<dbReference type="SUPFAM" id="SSF56349">
    <property type="entry name" value="DNA breaking-rejoining enzymes"/>
    <property type="match status" value="1"/>
</dbReference>
<dbReference type="RefSeq" id="WP_086048433.1">
    <property type="nucleotide sequence ID" value="NZ_CP017893.1"/>
</dbReference>
<keyword evidence="3" id="KW-0614">Plasmid</keyword>
<protein>
    <submittedName>
        <fullName evidence="3">Phage integrase family protein</fullName>
    </submittedName>
</protein>
<organism evidence="3">
    <name type="scientific">Vibrio alginolyticus</name>
    <dbReference type="NCBI Taxonomy" id="663"/>
    <lineage>
        <taxon>Bacteria</taxon>
        <taxon>Pseudomonadati</taxon>
        <taxon>Pseudomonadota</taxon>
        <taxon>Gammaproteobacteria</taxon>
        <taxon>Vibrionales</taxon>
        <taxon>Vibrionaceae</taxon>
        <taxon>Vibrio</taxon>
    </lineage>
</organism>